<evidence type="ECO:0000313" key="2">
    <source>
        <dbReference type="Proteomes" id="UP000077266"/>
    </source>
</evidence>
<reference evidence="1 2" key="1">
    <citation type="journal article" date="2016" name="Mol. Biol. Evol.">
        <title>Comparative Genomics of Early-Diverging Mushroom-Forming Fungi Provides Insights into the Origins of Lignocellulose Decay Capabilities.</title>
        <authorList>
            <person name="Nagy L.G."/>
            <person name="Riley R."/>
            <person name="Tritt A."/>
            <person name="Adam C."/>
            <person name="Daum C."/>
            <person name="Floudas D."/>
            <person name="Sun H."/>
            <person name="Yadav J.S."/>
            <person name="Pangilinan J."/>
            <person name="Larsson K.H."/>
            <person name="Matsuura K."/>
            <person name="Barry K."/>
            <person name="Labutti K."/>
            <person name="Kuo R."/>
            <person name="Ohm R.A."/>
            <person name="Bhattacharya S.S."/>
            <person name="Shirouzu T."/>
            <person name="Yoshinaga Y."/>
            <person name="Martin F.M."/>
            <person name="Grigoriev I.V."/>
            <person name="Hibbett D.S."/>
        </authorList>
    </citation>
    <scope>NUCLEOTIDE SEQUENCE [LARGE SCALE GENOMIC DNA]</scope>
    <source>
        <strain evidence="1 2">HHB12029</strain>
    </source>
</reference>
<evidence type="ECO:0000313" key="1">
    <source>
        <dbReference type="EMBL" id="KZV94662.1"/>
    </source>
</evidence>
<gene>
    <name evidence="1" type="ORF">EXIGLDRAFT_834862</name>
</gene>
<evidence type="ECO:0008006" key="3">
    <source>
        <dbReference type="Google" id="ProtNLM"/>
    </source>
</evidence>
<sequence>MYTLPHPSALPDELLQPILDLLLAVPDSYFFSTSESSPFAHWRHLGHATSRPHNVLLVNKQWLRVGTPALYRTAVLRSHMQARALARAFERHPHFARYLTMLRLEGGYGSPVERIIEVAMTSIVDLCLPLQLDWMDDINATCSVLRFLRPRRLALIQTPRTELSYPKIKCFVRALSGVGVSWDCLNQISLPVQATHVVVSMLSERTSGRLSIYLSGRDDLIFTALWRRGFEDLLGLSTVYCISLALDCLPEPPSTWSGLPNELLLELWGHKLHFGRRLPSAASF</sequence>
<organism evidence="1 2">
    <name type="scientific">Exidia glandulosa HHB12029</name>
    <dbReference type="NCBI Taxonomy" id="1314781"/>
    <lineage>
        <taxon>Eukaryota</taxon>
        <taxon>Fungi</taxon>
        <taxon>Dikarya</taxon>
        <taxon>Basidiomycota</taxon>
        <taxon>Agaricomycotina</taxon>
        <taxon>Agaricomycetes</taxon>
        <taxon>Auriculariales</taxon>
        <taxon>Exidiaceae</taxon>
        <taxon>Exidia</taxon>
    </lineage>
</organism>
<dbReference type="EMBL" id="KV425969">
    <property type="protein sequence ID" value="KZV94662.1"/>
    <property type="molecule type" value="Genomic_DNA"/>
</dbReference>
<dbReference type="Proteomes" id="UP000077266">
    <property type="component" value="Unassembled WGS sequence"/>
</dbReference>
<protein>
    <recommendedName>
        <fullName evidence="3">F-box domain-containing protein</fullName>
    </recommendedName>
</protein>
<dbReference type="OrthoDB" id="2786563at2759"/>
<dbReference type="InParanoid" id="A0A165JCU9"/>
<accession>A0A165JCU9</accession>
<proteinExistence type="predicted"/>
<keyword evidence="2" id="KW-1185">Reference proteome</keyword>
<name>A0A165JCU9_EXIGL</name>
<dbReference type="AlphaFoldDB" id="A0A165JCU9"/>